<feature type="signal peptide" evidence="2">
    <location>
        <begin position="1"/>
        <end position="24"/>
    </location>
</feature>
<proteinExistence type="predicted"/>
<feature type="chain" id="PRO_5046419339" evidence="2">
    <location>
        <begin position="25"/>
        <end position="79"/>
    </location>
</feature>
<keyword evidence="4" id="KW-1185">Reference proteome</keyword>
<evidence type="ECO:0000256" key="1">
    <source>
        <dbReference type="SAM" id="MobiDB-lite"/>
    </source>
</evidence>
<reference evidence="3 4" key="1">
    <citation type="journal article" date="2023" name="Nucleic Acids Res.">
        <title>The hologenome of Daphnia magna reveals possible DNA methylation and microbiome-mediated evolution of the host genome.</title>
        <authorList>
            <person name="Chaturvedi A."/>
            <person name="Li X."/>
            <person name="Dhandapani V."/>
            <person name="Marshall H."/>
            <person name="Kissane S."/>
            <person name="Cuenca-Cambronero M."/>
            <person name="Asole G."/>
            <person name="Calvet F."/>
            <person name="Ruiz-Romero M."/>
            <person name="Marangio P."/>
            <person name="Guigo R."/>
            <person name="Rago D."/>
            <person name="Mirbahai L."/>
            <person name="Eastwood N."/>
            <person name="Colbourne J.K."/>
            <person name="Zhou J."/>
            <person name="Mallon E."/>
            <person name="Orsini L."/>
        </authorList>
    </citation>
    <scope>NUCLEOTIDE SEQUENCE [LARGE SCALE GENOMIC DNA]</scope>
    <source>
        <strain evidence="3">LRV0_1</strain>
    </source>
</reference>
<feature type="compositionally biased region" description="Basic residues" evidence="1">
    <location>
        <begin position="49"/>
        <end position="60"/>
    </location>
</feature>
<comment type="caution">
    <text evidence="3">The sequence shown here is derived from an EMBL/GenBank/DDBJ whole genome shotgun (WGS) entry which is preliminary data.</text>
</comment>
<name>A0ABQ9YZB2_9CRUS</name>
<gene>
    <name evidence="3" type="ORF">OUZ56_011118</name>
</gene>
<organism evidence="3 4">
    <name type="scientific">Daphnia magna</name>
    <dbReference type="NCBI Taxonomy" id="35525"/>
    <lineage>
        <taxon>Eukaryota</taxon>
        <taxon>Metazoa</taxon>
        <taxon>Ecdysozoa</taxon>
        <taxon>Arthropoda</taxon>
        <taxon>Crustacea</taxon>
        <taxon>Branchiopoda</taxon>
        <taxon>Diplostraca</taxon>
        <taxon>Cladocera</taxon>
        <taxon>Anomopoda</taxon>
        <taxon>Daphniidae</taxon>
        <taxon>Daphnia</taxon>
    </lineage>
</organism>
<keyword evidence="2" id="KW-0732">Signal</keyword>
<accession>A0ABQ9YZB2</accession>
<feature type="region of interest" description="Disordered" evidence="1">
    <location>
        <begin position="49"/>
        <end position="79"/>
    </location>
</feature>
<evidence type="ECO:0000256" key="2">
    <source>
        <dbReference type="SAM" id="SignalP"/>
    </source>
</evidence>
<protein>
    <submittedName>
        <fullName evidence="3">Uncharacterized protein</fullName>
    </submittedName>
</protein>
<feature type="compositionally biased region" description="Basic residues" evidence="1">
    <location>
        <begin position="69"/>
        <end position="79"/>
    </location>
</feature>
<evidence type="ECO:0000313" key="3">
    <source>
        <dbReference type="EMBL" id="KAK4005986.1"/>
    </source>
</evidence>
<dbReference type="EMBL" id="JAOYFB010000002">
    <property type="protein sequence ID" value="KAK4005986.1"/>
    <property type="molecule type" value="Genomic_DNA"/>
</dbReference>
<evidence type="ECO:0000313" key="4">
    <source>
        <dbReference type="Proteomes" id="UP001234178"/>
    </source>
</evidence>
<dbReference type="Proteomes" id="UP001234178">
    <property type="component" value="Unassembled WGS sequence"/>
</dbReference>
<sequence length="79" mass="8369">MSRPSLILISFLVVLAFGILMVEAEEREKRAPILGLLLAKKVLLGKGLGHHRGGHHHGGHGGHGYGGHGGHHGGHGYHH</sequence>